<organism evidence="2 3">
    <name type="scientific">Coprinopsis marcescibilis</name>
    <name type="common">Agaric fungus</name>
    <name type="synonym">Psathyrella marcescibilis</name>
    <dbReference type="NCBI Taxonomy" id="230819"/>
    <lineage>
        <taxon>Eukaryota</taxon>
        <taxon>Fungi</taxon>
        <taxon>Dikarya</taxon>
        <taxon>Basidiomycota</taxon>
        <taxon>Agaricomycotina</taxon>
        <taxon>Agaricomycetes</taxon>
        <taxon>Agaricomycetidae</taxon>
        <taxon>Agaricales</taxon>
        <taxon>Agaricineae</taxon>
        <taxon>Psathyrellaceae</taxon>
        <taxon>Coprinopsis</taxon>
    </lineage>
</organism>
<evidence type="ECO:0000256" key="1">
    <source>
        <dbReference type="SAM" id="Phobius"/>
    </source>
</evidence>
<dbReference type="AlphaFoldDB" id="A0A5C3KNL2"/>
<reference evidence="2 3" key="1">
    <citation type="journal article" date="2019" name="Nat. Ecol. Evol.">
        <title>Megaphylogeny resolves global patterns of mushroom evolution.</title>
        <authorList>
            <person name="Varga T."/>
            <person name="Krizsan K."/>
            <person name="Foldi C."/>
            <person name="Dima B."/>
            <person name="Sanchez-Garcia M."/>
            <person name="Sanchez-Ramirez S."/>
            <person name="Szollosi G.J."/>
            <person name="Szarkandi J.G."/>
            <person name="Papp V."/>
            <person name="Albert L."/>
            <person name="Andreopoulos W."/>
            <person name="Angelini C."/>
            <person name="Antonin V."/>
            <person name="Barry K.W."/>
            <person name="Bougher N.L."/>
            <person name="Buchanan P."/>
            <person name="Buyck B."/>
            <person name="Bense V."/>
            <person name="Catcheside P."/>
            <person name="Chovatia M."/>
            <person name="Cooper J."/>
            <person name="Damon W."/>
            <person name="Desjardin D."/>
            <person name="Finy P."/>
            <person name="Geml J."/>
            <person name="Haridas S."/>
            <person name="Hughes K."/>
            <person name="Justo A."/>
            <person name="Karasinski D."/>
            <person name="Kautmanova I."/>
            <person name="Kiss B."/>
            <person name="Kocsube S."/>
            <person name="Kotiranta H."/>
            <person name="LaButti K.M."/>
            <person name="Lechner B.E."/>
            <person name="Liimatainen K."/>
            <person name="Lipzen A."/>
            <person name="Lukacs Z."/>
            <person name="Mihaltcheva S."/>
            <person name="Morgado L.N."/>
            <person name="Niskanen T."/>
            <person name="Noordeloos M.E."/>
            <person name="Ohm R.A."/>
            <person name="Ortiz-Santana B."/>
            <person name="Ovrebo C."/>
            <person name="Racz N."/>
            <person name="Riley R."/>
            <person name="Savchenko A."/>
            <person name="Shiryaev A."/>
            <person name="Soop K."/>
            <person name="Spirin V."/>
            <person name="Szebenyi C."/>
            <person name="Tomsovsky M."/>
            <person name="Tulloss R.E."/>
            <person name="Uehling J."/>
            <person name="Grigoriev I.V."/>
            <person name="Vagvolgyi C."/>
            <person name="Papp T."/>
            <person name="Martin F.M."/>
            <person name="Miettinen O."/>
            <person name="Hibbett D.S."/>
            <person name="Nagy L.G."/>
        </authorList>
    </citation>
    <scope>NUCLEOTIDE SEQUENCE [LARGE SCALE GENOMIC DNA]</scope>
    <source>
        <strain evidence="2 3">CBS 121175</strain>
    </source>
</reference>
<keyword evidence="3" id="KW-1185">Reference proteome</keyword>
<name>A0A5C3KNL2_COPMA</name>
<keyword evidence="1" id="KW-1133">Transmembrane helix</keyword>
<accession>A0A5C3KNL2</accession>
<dbReference type="OrthoDB" id="2927144at2759"/>
<dbReference type="Gene3D" id="2.60.120.260">
    <property type="entry name" value="Galactose-binding domain-like"/>
    <property type="match status" value="1"/>
</dbReference>
<keyword evidence="1" id="KW-0472">Membrane</keyword>
<evidence type="ECO:0000313" key="2">
    <source>
        <dbReference type="EMBL" id="TFK21816.1"/>
    </source>
</evidence>
<gene>
    <name evidence="2" type="ORF">FA15DRAFT_672187</name>
</gene>
<evidence type="ECO:0000313" key="3">
    <source>
        <dbReference type="Proteomes" id="UP000307440"/>
    </source>
</evidence>
<dbReference type="EMBL" id="ML210257">
    <property type="protein sequence ID" value="TFK21816.1"/>
    <property type="molecule type" value="Genomic_DNA"/>
</dbReference>
<dbReference type="STRING" id="230819.A0A5C3KNL2"/>
<feature type="transmembrane region" description="Helical" evidence="1">
    <location>
        <begin position="292"/>
        <end position="312"/>
    </location>
</feature>
<keyword evidence="1" id="KW-0812">Transmembrane</keyword>
<sequence length="327" mass="35685">MEEPYVFLDSTHGDIRLNGTGWAAGESSNNTVGGSQLIWKGTGDGTASLEVLFDGRSIAAYGTLDRELVMETYVDESIYHPLDETRGAPSGRRGVKLWGATVISGEHTGLLFPTAGQLAIDYFTVVPDDNAPLDGRDLIFDDVHTSLKFAGAWNPMNSFDLPELPFGDTLMAAGQAGANFTFKFTGSSISVFGVTNSTRGLSAEYSVDGSAPTTANLSGSSRELSLHRRLFQHNITDGPEREHTLTVTVREASESDPFLFDYVVVRGNSHSRVLTKQFKKEGDALNKASLKIGLIVMGISIVVIGWIAWVYYRKKKRLRDRVPATKR</sequence>
<protein>
    <submittedName>
        <fullName evidence="2">Uncharacterized protein</fullName>
    </submittedName>
</protein>
<dbReference type="Proteomes" id="UP000307440">
    <property type="component" value="Unassembled WGS sequence"/>
</dbReference>
<proteinExistence type="predicted"/>